<evidence type="ECO:0000259" key="1">
    <source>
        <dbReference type="PROSITE" id="PS51194"/>
    </source>
</evidence>
<dbReference type="PANTHER" id="PTHR47958">
    <property type="entry name" value="ATP-DEPENDENT RNA HELICASE DBP3"/>
    <property type="match status" value="1"/>
</dbReference>
<evidence type="ECO:0000313" key="3">
    <source>
        <dbReference type="Proteomes" id="UP000324222"/>
    </source>
</evidence>
<sequence>MNYLNHVTLDEADTMLDDSFNEQVTHFMTKFPIQDGGESQHSEVLSGAQLTLVAATSPRDLTKILEPIVNPDSVVRVSTPHLNQLMRHVPQRFFRINKNTKVEKLMELVKNDSHRGSPVIIFSNKIKTSDWLSLLLNDNGVPCANLNGTVPSALRQKHYDALMSGEVKALSCTDLTSRGLDTCMVSHVINYDFPNYIADYIHRCGRTGRVGGANASLVTSLVHKPWEVDLVQRIEYAVRKREEFHNVNANIKRILTVRQQKKELKQVQA</sequence>
<dbReference type="Gene3D" id="3.40.50.300">
    <property type="entry name" value="P-loop containing nucleotide triphosphate hydrolases"/>
    <property type="match status" value="2"/>
</dbReference>
<dbReference type="InterPro" id="IPR027417">
    <property type="entry name" value="P-loop_NTPase"/>
</dbReference>
<dbReference type="CDD" id="cd18787">
    <property type="entry name" value="SF2_C_DEAD"/>
    <property type="match status" value="1"/>
</dbReference>
<dbReference type="Pfam" id="PF00271">
    <property type="entry name" value="Helicase_C"/>
    <property type="match status" value="1"/>
</dbReference>
<dbReference type="OrthoDB" id="10256233at2759"/>
<comment type="caution">
    <text evidence="2">The sequence shown here is derived from an EMBL/GenBank/DDBJ whole genome shotgun (WGS) entry which is preliminary data.</text>
</comment>
<proteinExistence type="predicted"/>
<organism evidence="2 3">
    <name type="scientific">Portunus trituberculatus</name>
    <name type="common">Swimming crab</name>
    <name type="synonym">Neptunus trituberculatus</name>
    <dbReference type="NCBI Taxonomy" id="210409"/>
    <lineage>
        <taxon>Eukaryota</taxon>
        <taxon>Metazoa</taxon>
        <taxon>Ecdysozoa</taxon>
        <taxon>Arthropoda</taxon>
        <taxon>Crustacea</taxon>
        <taxon>Multicrustacea</taxon>
        <taxon>Malacostraca</taxon>
        <taxon>Eumalacostraca</taxon>
        <taxon>Eucarida</taxon>
        <taxon>Decapoda</taxon>
        <taxon>Pleocyemata</taxon>
        <taxon>Brachyura</taxon>
        <taxon>Eubrachyura</taxon>
        <taxon>Portunoidea</taxon>
        <taxon>Portunidae</taxon>
        <taxon>Portuninae</taxon>
        <taxon>Portunus</taxon>
    </lineage>
</organism>
<dbReference type="Proteomes" id="UP000324222">
    <property type="component" value="Unassembled WGS sequence"/>
</dbReference>
<dbReference type="AlphaFoldDB" id="A0A5B7GIP0"/>
<keyword evidence="2" id="KW-0347">Helicase</keyword>
<keyword evidence="3" id="KW-1185">Reference proteome</keyword>
<protein>
    <submittedName>
        <fullName evidence="2">Putative ATP-dependent RNA helicase DDX28</fullName>
    </submittedName>
</protein>
<evidence type="ECO:0000313" key="2">
    <source>
        <dbReference type="EMBL" id="MPC57275.1"/>
    </source>
</evidence>
<dbReference type="SMART" id="SM00490">
    <property type="entry name" value="HELICc"/>
    <property type="match status" value="1"/>
</dbReference>
<keyword evidence="2" id="KW-0547">Nucleotide-binding</keyword>
<dbReference type="EMBL" id="VSRR010014650">
    <property type="protein sequence ID" value="MPC57275.1"/>
    <property type="molecule type" value="Genomic_DNA"/>
</dbReference>
<feature type="domain" description="Helicase C-terminal" evidence="1">
    <location>
        <begin position="101"/>
        <end position="255"/>
    </location>
</feature>
<keyword evidence="2" id="KW-0067">ATP-binding</keyword>
<dbReference type="PROSITE" id="PS51194">
    <property type="entry name" value="HELICASE_CTER"/>
    <property type="match status" value="1"/>
</dbReference>
<reference evidence="2 3" key="1">
    <citation type="submission" date="2019-05" db="EMBL/GenBank/DDBJ databases">
        <title>Another draft genome of Portunus trituberculatus and its Hox gene families provides insights of decapod evolution.</title>
        <authorList>
            <person name="Jeong J.-H."/>
            <person name="Song I."/>
            <person name="Kim S."/>
            <person name="Choi T."/>
            <person name="Kim D."/>
            <person name="Ryu S."/>
            <person name="Kim W."/>
        </authorList>
    </citation>
    <scope>NUCLEOTIDE SEQUENCE [LARGE SCALE GENOMIC DNA]</scope>
    <source>
        <tissue evidence="2">Muscle</tissue>
    </source>
</reference>
<name>A0A5B7GIP0_PORTR</name>
<accession>A0A5B7GIP0</accession>
<dbReference type="GO" id="GO:0004386">
    <property type="term" value="F:helicase activity"/>
    <property type="evidence" value="ECO:0007669"/>
    <property type="project" value="UniProtKB-KW"/>
</dbReference>
<dbReference type="InterPro" id="IPR001650">
    <property type="entry name" value="Helicase_C-like"/>
</dbReference>
<gene>
    <name evidence="2" type="primary">Ddx28</name>
    <name evidence="2" type="ORF">E2C01_051253</name>
</gene>
<dbReference type="SUPFAM" id="SSF52540">
    <property type="entry name" value="P-loop containing nucleoside triphosphate hydrolases"/>
    <property type="match status" value="1"/>
</dbReference>
<keyword evidence="2" id="KW-0378">Hydrolase</keyword>